<name>A0A2J7Z3A0_STRMQ</name>
<gene>
    <name evidence="2" type="ORF">SMF913_10773</name>
</gene>
<organism evidence="2 3">
    <name type="scientific">Streptomyces malaysiensis</name>
    <dbReference type="NCBI Taxonomy" id="92644"/>
    <lineage>
        <taxon>Bacteria</taxon>
        <taxon>Bacillati</taxon>
        <taxon>Actinomycetota</taxon>
        <taxon>Actinomycetes</taxon>
        <taxon>Kitasatosporales</taxon>
        <taxon>Streptomycetaceae</taxon>
        <taxon>Streptomyces</taxon>
        <taxon>Streptomyces violaceusniger group</taxon>
    </lineage>
</organism>
<dbReference type="Proteomes" id="UP000236520">
    <property type="component" value="Unassembled WGS sequence"/>
</dbReference>
<feature type="compositionally biased region" description="Basic and acidic residues" evidence="1">
    <location>
        <begin position="18"/>
        <end position="29"/>
    </location>
</feature>
<evidence type="ECO:0000313" key="3">
    <source>
        <dbReference type="Proteomes" id="UP000236520"/>
    </source>
</evidence>
<reference evidence="2 3" key="1">
    <citation type="submission" date="2015-09" db="EMBL/GenBank/DDBJ databases">
        <title>Genome sequence, genome mining and natural product profiling of a biocontrol bacterium Streptomyces malaysiensis F913.</title>
        <authorList>
            <person name="Xu Y."/>
            <person name="Wei J."/>
            <person name="Xie J."/>
            <person name="Li T."/>
            <person name="Zhou Z."/>
        </authorList>
    </citation>
    <scope>NUCLEOTIDE SEQUENCE [LARGE SCALE GENOMIC DNA]</scope>
    <source>
        <strain evidence="2 3">F913</strain>
    </source>
</reference>
<evidence type="ECO:0000256" key="1">
    <source>
        <dbReference type="SAM" id="MobiDB-lite"/>
    </source>
</evidence>
<dbReference type="EMBL" id="LJIW01000001">
    <property type="protein sequence ID" value="PNG94748.1"/>
    <property type="molecule type" value="Genomic_DNA"/>
</dbReference>
<comment type="caution">
    <text evidence="2">The sequence shown here is derived from an EMBL/GenBank/DDBJ whole genome shotgun (WGS) entry which is preliminary data.</text>
</comment>
<sequence length="63" mass="6763">MTGLAQFHNLPLVNVVRSERGAAEPRQRFPDVPVVSDSRRHRRGRDTAPRSGTSSGTVPGPAG</sequence>
<accession>A0A2J7Z3A0</accession>
<evidence type="ECO:0000313" key="2">
    <source>
        <dbReference type="EMBL" id="PNG94748.1"/>
    </source>
</evidence>
<feature type="region of interest" description="Disordered" evidence="1">
    <location>
        <begin position="18"/>
        <end position="63"/>
    </location>
</feature>
<protein>
    <submittedName>
        <fullName evidence="2">Uncharacterized protein</fullName>
    </submittedName>
</protein>
<dbReference type="AlphaFoldDB" id="A0A2J7Z3A0"/>
<keyword evidence="3" id="KW-1185">Reference proteome</keyword>
<proteinExistence type="predicted"/>